<sequence length="57" mass="6317">MDIILVIYAVLVFLIGPIWIIKSVKTDSQNRIKMVMTIIIGTLLVASAIYALISVLK</sequence>
<feature type="transmembrane region" description="Helical" evidence="1">
    <location>
        <begin position="6"/>
        <end position="22"/>
    </location>
</feature>
<comment type="caution">
    <text evidence="2">The sequence shown here is derived from an EMBL/GenBank/DDBJ whole genome shotgun (WGS) entry which is preliminary data.</text>
</comment>
<accession>A0ABR7KJ88</accession>
<name>A0ABR7KJ88_9FIRM</name>
<keyword evidence="3" id="KW-1185">Reference proteome</keyword>
<evidence type="ECO:0000313" key="3">
    <source>
        <dbReference type="Proteomes" id="UP000649075"/>
    </source>
</evidence>
<proteinExistence type="predicted"/>
<organism evidence="2 3">
    <name type="scientific">Holdemanella hominis</name>
    <dbReference type="NCBI Taxonomy" id="2764327"/>
    <lineage>
        <taxon>Bacteria</taxon>
        <taxon>Bacillati</taxon>
        <taxon>Bacillota</taxon>
        <taxon>Erysipelotrichia</taxon>
        <taxon>Erysipelotrichales</taxon>
        <taxon>Erysipelotrichaceae</taxon>
        <taxon>Holdemanella</taxon>
    </lineage>
</organism>
<evidence type="ECO:0008006" key="4">
    <source>
        <dbReference type="Google" id="ProtNLM"/>
    </source>
</evidence>
<keyword evidence="1" id="KW-1133">Transmembrane helix</keyword>
<keyword evidence="1" id="KW-0812">Transmembrane</keyword>
<feature type="transmembrane region" description="Helical" evidence="1">
    <location>
        <begin position="34"/>
        <end position="53"/>
    </location>
</feature>
<evidence type="ECO:0000313" key="2">
    <source>
        <dbReference type="EMBL" id="MBC6012780.1"/>
    </source>
</evidence>
<dbReference type="EMBL" id="JACRWH010000037">
    <property type="protein sequence ID" value="MBC6012780.1"/>
    <property type="molecule type" value="Genomic_DNA"/>
</dbReference>
<keyword evidence="1" id="KW-0472">Membrane</keyword>
<dbReference type="RefSeq" id="WP_186999355.1">
    <property type="nucleotide sequence ID" value="NZ_JACRWH010000037.1"/>
</dbReference>
<evidence type="ECO:0000256" key="1">
    <source>
        <dbReference type="SAM" id="Phobius"/>
    </source>
</evidence>
<gene>
    <name evidence="2" type="ORF">H8911_08535</name>
</gene>
<dbReference type="Proteomes" id="UP000649075">
    <property type="component" value="Unassembled WGS sequence"/>
</dbReference>
<reference evidence="2 3" key="1">
    <citation type="submission" date="2020-08" db="EMBL/GenBank/DDBJ databases">
        <authorList>
            <person name="Liu C."/>
            <person name="Sun Q."/>
        </authorList>
    </citation>
    <scope>NUCLEOTIDE SEQUENCE [LARGE SCALE GENOMIC DNA]</scope>
    <source>
        <strain evidence="2 3">L34</strain>
    </source>
</reference>
<protein>
    <recommendedName>
        <fullName evidence="4">Cardiolipin synthase N-terminal domain-containing protein</fullName>
    </recommendedName>
</protein>